<feature type="transmembrane region" description="Helical" evidence="1">
    <location>
        <begin position="20"/>
        <end position="43"/>
    </location>
</feature>
<feature type="transmembrane region" description="Helical" evidence="1">
    <location>
        <begin position="219"/>
        <end position="240"/>
    </location>
</feature>
<feature type="transmembrane region" description="Helical" evidence="1">
    <location>
        <begin position="118"/>
        <end position="142"/>
    </location>
</feature>
<comment type="caution">
    <text evidence="2">The sequence shown here is derived from an EMBL/GenBank/DDBJ whole genome shotgun (WGS) entry which is preliminary data.</text>
</comment>
<keyword evidence="1" id="KW-0472">Membrane</keyword>
<accession>A0ABR7HK02</accession>
<dbReference type="RefSeq" id="WP_022235065.1">
    <property type="nucleotide sequence ID" value="NZ_JACOPS010000002.1"/>
</dbReference>
<proteinExistence type="predicted"/>
<gene>
    <name evidence="2" type="ORF">H8R91_04875</name>
</gene>
<evidence type="ECO:0000313" key="3">
    <source>
        <dbReference type="Proteomes" id="UP000636755"/>
    </source>
</evidence>
<organism evidence="2 3">
    <name type="scientific">Ruminococcus intestinalis</name>
    <dbReference type="NCBI Taxonomy" id="2763066"/>
    <lineage>
        <taxon>Bacteria</taxon>
        <taxon>Bacillati</taxon>
        <taxon>Bacillota</taxon>
        <taxon>Clostridia</taxon>
        <taxon>Eubacteriales</taxon>
        <taxon>Oscillospiraceae</taxon>
        <taxon>Ruminococcus</taxon>
    </lineage>
</organism>
<evidence type="ECO:0000256" key="1">
    <source>
        <dbReference type="SAM" id="Phobius"/>
    </source>
</evidence>
<feature type="transmembrane region" description="Helical" evidence="1">
    <location>
        <begin position="63"/>
        <end position="83"/>
    </location>
</feature>
<keyword evidence="3" id="KW-1185">Reference proteome</keyword>
<protein>
    <recommendedName>
        <fullName evidence="4">DUF975 family protein</fullName>
    </recommendedName>
</protein>
<evidence type="ECO:0000313" key="2">
    <source>
        <dbReference type="EMBL" id="MBC5727859.1"/>
    </source>
</evidence>
<reference evidence="2 3" key="1">
    <citation type="submission" date="2020-08" db="EMBL/GenBank/DDBJ databases">
        <title>Genome public.</title>
        <authorList>
            <person name="Liu C."/>
            <person name="Sun Q."/>
        </authorList>
    </citation>
    <scope>NUCLEOTIDE SEQUENCE [LARGE SCALE GENOMIC DNA]</scope>
    <source>
        <strain evidence="2 3">NSJ-71</strain>
    </source>
</reference>
<dbReference type="Proteomes" id="UP000636755">
    <property type="component" value="Unassembled WGS sequence"/>
</dbReference>
<sequence>MNKEKLIKNQALTSLKGSWIILIAMVLTISAVMIAIYSMGSIVQLITKSLDTATGMAKSGKEFTFTLISIIDLVVMFFLTPLINGFFKSVYTVAHNEIPSFWEIFSFFKSPKLYFKTILLNLIFVVILSLAFFAFDFGYLVTMITDSLKTSNTALTTLITAVLNIVFGAVSVLLISFVYLFFVNYAMFLFIDDSNSNVFCCFGKGVKMFVKNFGNTMKLYFGFAGWIALCFFVVPAFYVLPYISTSFATSAKWLISIEKGRN</sequence>
<evidence type="ECO:0008006" key="4">
    <source>
        <dbReference type="Google" id="ProtNLM"/>
    </source>
</evidence>
<dbReference type="EMBL" id="JACOPS010000002">
    <property type="protein sequence ID" value="MBC5727859.1"/>
    <property type="molecule type" value="Genomic_DNA"/>
</dbReference>
<feature type="transmembrane region" description="Helical" evidence="1">
    <location>
        <begin position="154"/>
        <end position="182"/>
    </location>
</feature>
<keyword evidence="1" id="KW-1133">Transmembrane helix</keyword>
<keyword evidence="1" id="KW-0812">Transmembrane</keyword>
<name>A0ABR7HK02_9FIRM</name>